<sequence>MKRKILLPTDFSKNAWHALMYALELYKNHACDFYILNVFSATSNVIDSLLNMEPGSELYETAKLRSENGLAKVLDMLTLLKHTNPKHHFEVISKFNNPVEAIKQFVDEKDIEIIVMGTKGETDSRTKTFGGVAIDVMEKVRNCPVIVVPEQAKHNLPKEIVFPTDYKTHFKKHELNYLIELAKNCNASVKVLHVKKEEKLKELQLNNKKLLEEYFEEIAYSFHTLSSIEIPTAINCFIESRDSDMVAFINKKHAFFGSILTNPLVKEIGYTSKVPILVMHDLRN</sequence>
<evidence type="ECO:0000259" key="2">
    <source>
        <dbReference type="Pfam" id="PF00582"/>
    </source>
</evidence>
<dbReference type="Gene3D" id="3.40.50.620">
    <property type="entry name" value="HUPs"/>
    <property type="match status" value="2"/>
</dbReference>
<proteinExistence type="inferred from homology"/>
<protein>
    <recommendedName>
        <fullName evidence="2">UspA domain-containing protein</fullName>
    </recommendedName>
</protein>
<dbReference type="InterPro" id="IPR014729">
    <property type="entry name" value="Rossmann-like_a/b/a_fold"/>
</dbReference>
<dbReference type="CDD" id="cd00293">
    <property type="entry name" value="USP-like"/>
    <property type="match status" value="1"/>
</dbReference>
<evidence type="ECO:0000313" key="3">
    <source>
        <dbReference type="EMBL" id="GGK18023.1"/>
    </source>
</evidence>
<dbReference type="Pfam" id="PF00582">
    <property type="entry name" value="Usp"/>
    <property type="match status" value="1"/>
</dbReference>
<dbReference type="Proteomes" id="UP000612329">
    <property type="component" value="Unassembled WGS sequence"/>
</dbReference>
<reference evidence="3" key="1">
    <citation type="journal article" date="2014" name="Int. J. Syst. Evol. Microbiol.">
        <title>Complete genome sequence of Corynebacterium casei LMG S-19264T (=DSM 44701T), isolated from a smear-ripened cheese.</title>
        <authorList>
            <consortium name="US DOE Joint Genome Institute (JGI-PGF)"/>
            <person name="Walter F."/>
            <person name="Albersmeier A."/>
            <person name="Kalinowski J."/>
            <person name="Ruckert C."/>
        </authorList>
    </citation>
    <scope>NUCLEOTIDE SEQUENCE</scope>
    <source>
        <strain evidence="3">JCM 12862</strain>
    </source>
</reference>
<feature type="domain" description="UspA" evidence="2">
    <location>
        <begin position="2"/>
        <end position="149"/>
    </location>
</feature>
<dbReference type="SUPFAM" id="SSF52402">
    <property type="entry name" value="Adenine nucleotide alpha hydrolases-like"/>
    <property type="match status" value="2"/>
</dbReference>
<gene>
    <name evidence="3" type="ORF">GCM10007962_10260</name>
</gene>
<comment type="similarity">
    <text evidence="1">Belongs to the universal stress protein A family.</text>
</comment>
<organism evidence="3 4">
    <name type="scientific">Yeosuana aromativorans</name>
    <dbReference type="NCBI Taxonomy" id="288019"/>
    <lineage>
        <taxon>Bacteria</taxon>
        <taxon>Pseudomonadati</taxon>
        <taxon>Bacteroidota</taxon>
        <taxon>Flavobacteriia</taxon>
        <taxon>Flavobacteriales</taxon>
        <taxon>Flavobacteriaceae</taxon>
        <taxon>Yeosuana</taxon>
    </lineage>
</organism>
<dbReference type="EMBL" id="BMNR01000002">
    <property type="protein sequence ID" value="GGK18023.1"/>
    <property type="molecule type" value="Genomic_DNA"/>
</dbReference>
<dbReference type="PANTHER" id="PTHR46268">
    <property type="entry name" value="STRESS RESPONSE PROTEIN NHAX"/>
    <property type="match status" value="1"/>
</dbReference>
<evidence type="ECO:0000256" key="1">
    <source>
        <dbReference type="ARBA" id="ARBA00008791"/>
    </source>
</evidence>
<dbReference type="AlphaFoldDB" id="A0A8J3FER1"/>
<dbReference type="InterPro" id="IPR006016">
    <property type="entry name" value="UspA"/>
</dbReference>
<keyword evidence="4" id="KW-1185">Reference proteome</keyword>
<reference evidence="3" key="2">
    <citation type="submission" date="2020-09" db="EMBL/GenBank/DDBJ databases">
        <authorList>
            <person name="Sun Q."/>
            <person name="Ohkuma M."/>
        </authorList>
    </citation>
    <scope>NUCLEOTIDE SEQUENCE</scope>
    <source>
        <strain evidence="3">JCM 12862</strain>
    </source>
</reference>
<comment type="caution">
    <text evidence="3">The sequence shown here is derived from an EMBL/GenBank/DDBJ whole genome shotgun (WGS) entry which is preliminary data.</text>
</comment>
<name>A0A8J3FER1_9FLAO</name>
<dbReference type="RefSeq" id="WP_188650719.1">
    <property type="nucleotide sequence ID" value="NZ_BMNR01000002.1"/>
</dbReference>
<accession>A0A8J3FER1</accession>
<dbReference type="PANTHER" id="PTHR46268:SF6">
    <property type="entry name" value="UNIVERSAL STRESS PROTEIN UP12"/>
    <property type="match status" value="1"/>
</dbReference>
<evidence type="ECO:0000313" key="4">
    <source>
        <dbReference type="Proteomes" id="UP000612329"/>
    </source>
</evidence>